<sequence length="263" mass="29661">MNTLPPASPTSPSSPMRRKQLIPHGFRPSPRPKQRPIAEMTVRELQDLHKLNAKILASPGASTSTYVQRVLAEQAAVESRLIELDGMETINTGLKKTKIIGEGDMVVDPPPEPPVSRTLEAKRKALARFGPSGASEAGMMSLQEAIDLERQAHLQDMERQKRIEDKKKRQGLPIKGEILTQQEREARIWAFMNHKPTDSDLEDDDDEDSDDDDPATWFDDDQDDGRKGQDIIEPDVEDLADVIRIDESRLHYSTFYEPRDEGD</sequence>
<protein>
    <submittedName>
        <fullName evidence="2">Uncharacterized protein</fullName>
    </submittedName>
</protein>
<evidence type="ECO:0000313" key="3">
    <source>
        <dbReference type="Proteomes" id="UP000308652"/>
    </source>
</evidence>
<dbReference type="AlphaFoldDB" id="A0A5C3MG62"/>
<feature type="region of interest" description="Disordered" evidence="1">
    <location>
        <begin position="191"/>
        <end position="234"/>
    </location>
</feature>
<gene>
    <name evidence="2" type="ORF">BDQ12DRAFT_674911</name>
</gene>
<accession>A0A5C3MG62</accession>
<reference evidence="2 3" key="1">
    <citation type="journal article" date="2019" name="Nat. Ecol. Evol.">
        <title>Megaphylogeny resolves global patterns of mushroom evolution.</title>
        <authorList>
            <person name="Varga T."/>
            <person name="Krizsan K."/>
            <person name="Foldi C."/>
            <person name="Dima B."/>
            <person name="Sanchez-Garcia M."/>
            <person name="Sanchez-Ramirez S."/>
            <person name="Szollosi G.J."/>
            <person name="Szarkandi J.G."/>
            <person name="Papp V."/>
            <person name="Albert L."/>
            <person name="Andreopoulos W."/>
            <person name="Angelini C."/>
            <person name="Antonin V."/>
            <person name="Barry K.W."/>
            <person name="Bougher N.L."/>
            <person name="Buchanan P."/>
            <person name="Buyck B."/>
            <person name="Bense V."/>
            <person name="Catcheside P."/>
            <person name="Chovatia M."/>
            <person name="Cooper J."/>
            <person name="Damon W."/>
            <person name="Desjardin D."/>
            <person name="Finy P."/>
            <person name="Geml J."/>
            <person name="Haridas S."/>
            <person name="Hughes K."/>
            <person name="Justo A."/>
            <person name="Karasinski D."/>
            <person name="Kautmanova I."/>
            <person name="Kiss B."/>
            <person name="Kocsube S."/>
            <person name="Kotiranta H."/>
            <person name="LaButti K.M."/>
            <person name="Lechner B.E."/>
            <person name="Liimatainen K."/>
            <person name="Lipzen A."/>
            <person name="Lukacs Z."/>
            <person name="Mihaltcheva S."/>
            <person name="Morgado L.N."/>
            <person name="Niskanen T."/>
            <person name="Noordeloos M.E."/>
            <person name="Ohm R.A."/>
            <person name="Ortiz-Santana B."/>
            <person name="Ovrebo C."/>
            <person name="Racz N."/>
            <person name="Riley R."/>
            <person name="Savchenko A."/>
            <person name="Shiryaev A."/>
            <person name="Soop K."/>
            <person name="Spirin V."/>
            <person name="Szebenyi C."/>
            <person name="Tomsovsky M."/>
            <person name="Tulloss R.E."/>
            <person name="Uehling J."/>
            <person name="Grigoriev I.V."/>
            <person name="Vagvolgyi C."/>
            <person name="Papp T."/>
            <person name="Martin F.M."/>
            <person name="Miettinen O."/>
            <person name="Hibbett D.S."/>
            <person name="Nagy L.G."/>
        </authorList>
    </citation>
    <scope>NUCLEOTIDE SEQUENCE [LARGE SCALE GENOMIC DNA]</scope>
    <source>
        <strain evidence="2 3">CBS 166.37</strain>
    </source>
</reference>
<dbReference type="OrthoDB" id="68090at2759"/>
<evidence type="ECO:0000256" key="1">
    <source>
        <dbReference type="SAM" id="MobiDB-lite"/>
    </source>
</evidence>
<feature type="compositionally biased region" description="Basic and acidic residues" evidence="1">
    <location>
        <begin position="156"/>
        <end position="167"/>
    </location>
</feature>
<dbReference type="Proteomes" id="UP000308652">
    <property type="component" value="Unassembled WGS sequence"/>
</dbReference>
<name>A0A5C3MG62_9AGAR</name>
<dbReference type="EMBL" id="ML213591">
    <property type="protein sequence ID" value="TFK43396.1"/>
    <property type="molecule type" value="Genomic_DNA"/>
</dbReference>
<proteinExistence type="predicted"/>
<feature type="region of interest" description="Disordered" evidence="1">
    <location>
        <begin position="156"/>
        <end position="179"/>
    </location>
</feature>
<dbReference type="STRING" id="68775.A0A5C3MG62"/>
<feature type="region of interest" description="Disordered" evidence="1">
    <location>
        <begin position="1"/>
        <end position="36"/>
    </location>
</feature>
<feature type="compositionally biased region" description="Acidic residues" evidence="1">
    <location>
        <begin position="199"/>
        <end position="223"/>
    </location>
</feature>
<evidence type="ECO:0000313" key="2">
    <source>
        <dbReference type="EMBL" id="TFK43396.1"/>
    </source>
</evidence>
<organism evidence="2 3">
    <name type="scientific">Crucibulum laeve</name>
    <dbReference type="NCBI Taxonomy" id="68775"/>
    <lineage>
        <taxon>Eukaryota</taxon>
        <taxon>Fungi</taxon>
        <taxon>Dikarya</taxon>
        <taxon>Basidiomycota</taxon>
        <taxon>Agaricomycotina</taxon>
        <taxon>Agaricomycetes</taxon>
        <taxon>Agaricomycetidae</taxon>
        <taxon>Agaricales</taxon>
        <taxon>Agaricineae</taxon>
        <taxon>Nidulariaceae</taxon>
        <taxon>Crucibulum</taxon>
    </lineage>
</organism>
<keyword evidence="3" id="KW-1185">Reference proteome</keyword>